<dbReference type="InterPro" id="IPR017452">
    <property type="entry name" value="GPCR_Rhodpsn_7TM"/>
</dbReference>
<evidence type="ECO:0000256" key="13">
    <source>
        <dbReference type="RuleBase" id="RU000688"/>
    </source>
</evidence>
<dbReference type="InterPro" id="IPR000276">
    <property type="entry name" value="GPCR_Rhodpsn"/>
</dbReference>
<keyword evidence="5 14" id="KW-0552">Olfaction</keyword>
<dbReference type="AlphaFoldDB" id="A0A8C5M7U3"/>
<dbReference type="Gene3D" id="1.20.1070.10">
    <property type="entry name" value="Rhodopsin 7-helix transmembrane proteins"/>
    <property type="match status" value="1"/>
</dbReference>
<evidence type="ECO:0000256" key="11">
    <source>
        <dbReference type="ARBA" id="ARBA00023180"/>
    </source>
</evidence>
<keyword evidence="12 13" id="KW-0807">Transducer</keyword>
<evidence type="ECO:0000256" key="2">
    <source>
        <dbReference type="ARBA" id="ARBA00022475"/>
    </source>
</evidence>
<dbReference type="InterPro" id="IPR050939">
    <property type="entry name" value="Olfactory_GPCR1"/>
</dbReference>
<keyword evidence="8 14" id="KW-0472">Membrane</keyword>
<reference evidence="16" key="2">
    <citation type="submission" date="2025-09" db="UniProtKB">
        <authorList>
            <consortium name="Ensembl"/>
        </authorList>
    </citation>
    <scope>IDENTIFICATION</scope>
</reference>
<feature type="domain" description="G-protein coupled receptors family 1 profile" evidence="15">
    <location>
        <begin position="41"/>
        <end position="290"/>
    </location>
</feature>
<dbReference type="FunFam" id="1.20.1070.10:FF:000010">
    <property type="entry name" value="Olfactory receptor"/>
    <property type="match status" value="1"/>
</dbReference>
<keyword evidence="10 13" id="KW-0675">Receptor</keyword>
<keyword evidence="17" id="KW-1185">Reference proteome</keyword>
<dbReference type="PROSITE" id="PS50262">
    <property type="entry name" value="G_PROTEIN_RECEP_F1_2"/>
    <property type="match status" value="1"/>
</dbReference>
<sequence>MSEVNQTKVKEFLLTGFQNLNIFNNMLFIAFILIYVLTLSFNVMIISLVAKFQNLKSPMYFFLTHLSMTDILLTTNITPNMLHVVIKGGSTIRVSGCITQFFFYGASATTECLLLTVMSYDRYVAICSPLHYTTIMNFGHCLHLALWSWLLSCTISLIIACLIRVLVFCGPHIIDHYFCDFAPLVELSCSDSTVVEMVDFLLSIPLVVFPLFFILFTYVAIFLTIFRIPSTSGKQKAFSTCSSHLIVVSTYYGTLITVYMVPSKGQSFNVNKLMSLLYTVGTPCLNPLIYSLRNKDIKEAFRKWTKSFSRYK</sequence>
<dbReference type="PRINTS" id="PR00237">
    <property type="entry name" value="GPCRRHODOPSN"/>
</dbReference>
<evidence type="ECO:0000256" key="8">
    <source>
        <dbReference type="ARBA" id="ARBA00023136"/>
    </source>
</evidence>
<accession>A0A8C5M7U3</accession>
<feature type="transmembrane region" description="Helical" evidence="14">
    <location>
        <begin position="144"/>
        <end position="167"/>
    </location>
</feature>
<evidence type="ECO:0000256" key="1">
    <source>
        <dbReference type="ARBA" id="ARBA00004651"/>
    </source>
</evidence>
<dbReference type="OrthoDB" id="5967130at2759"/>
<evidence type="ECO:0000313" key="16">
    <source>
        <dbReference type="Ensembl" id="ENSLLEP00000008029.1"/>
    </source>
</evidence>
<dbReference type="Ensembl" id="ENSLLET00000008353.1">
    <property type="protein sequence ID" value="ENSLLEP00000008029.1"/>
    <property type="gene ID" value="ENSLLEG00000005095.1"/>
</dbReference>
<keyword evidence="2 14" id="KW-1003">Cell membrane</keyword>
<feature type="transmembrane region" description="Helical" evidence="14">
    <location>
        <begin position="237"/>
        <end position="261"/>
    </location>
</feature>
<evidence type="ECO:0000256" key="3">
    <source>
        <dbReference type="ARBA" id="ARBA00022606"/>
    </source>
</evidence>
<feature type="transmembrane region" description="Helical" evidence="14">
    <location>
        <begin position="200"/>
        <end position="225"/>
    </location>
</feature>
<evidence type="ECO:0000256" key="14">
    <source>
        <dbReference type="RuleBase" id="RU363047"/>
    </source>
</evidence>
<evidence type="ECO:0000256" key="9">
    <source>
        <dbReference type="ARBA" id="ARBA00023157"/>
    </source>
</evidence>
<protein>
    <recommendedName>
        <fullName evidence="14">Olfactory receptor</fullName>
    </recommendedName>
</protein>
<evidence type="ECO:0000256" key="5">
    <source>
        <dbReference type="ARBA" id="ARBA00022725"/>
    </source>
</evidence>
<name>A0A8C5M7U3_9ANUR</name>
<keyword evidence="4 13" id="KW-0812">Transmembrane</keyword>
<dbReference type="PANTHER" id="PTHR24242">
    <property type="entry name" value="G-PROTEIN COUPLED RECEPTOR"/>
    <property type="match status" value="1"/>
</dbReference>
<keyword evidence="6 14" id="KW-1133">Transmembrane helix</keyword>
<dbReference type="GO" id="GO:0004930">
    <property type="term" value="F:G protein-coupled receptor activity"/>
    <property type="evidence" value="ECO:0007669"/>
    <property type="project" value="UniProtKB-KW"/>
</dbReference>
<keyword evidence="9" id="KW-1015">Disulfide bond</keyword>
<dbReference type="Pfam" id="PF13853">
    <property type="entry name" value="7tm_4"/>
    <property type="match status" value="1"/>
</dbReference>
<dbReference type="PRINTS" id="PR00245">
    <property type="entry name" value="OLFACTORYR"/>
</dbReference>
<evidence type="ECO:0000313" key="17">
    <source>
        <dbReference type="Proteomes" id="UP000694569"/>
    </source>
</evidence>
<dbReference type="GO" id="GO:0004984">
    <property type="term" value="F:olfactory receptor activity"/>
    <property type="evidence" value="ECO:0007669"/>
    <property type="project" value="InterPro"/>
</dbReference>
<reference evidence="16" key="1">
    <citation type="submission" date="2025-08" db="UniProtKB">
        <authorList>
            <consortium name="Ensembl"/>
        </authorList>
    </citation>
    <scope>IDENTIFICATION</scope>
</reference>
<keyword evidence="7 13" id="KW-0297">G-protein coupled receptor</keyword>
<evidence type="ECO:0000256" key="10">
    <source>
        <dbReference type="ARBA" id="ARBA00023170"/>
    </source>
</evidence>
<feature type="transmembrane region" description="Helical" evidence="14">
    <location>
        <begin position="273"/>
        <end position="292"/>
    </location>
</feature>
<evidence type="ECO:0000256" key="4">
    <source>
        <dbReference type="ARBA" id="ARBA00022692"/>
    </source>
</evidence>
<dbReference type="Proteomes" id="UP000694569">
    <property type="component" value="Unplaced"/>
</dbReference>
<organism evidence="16 17">
    <name type="scientific">Leptobrachium leishanense</name>
    <name type="common">Leishan spiny toad</name>
    <dbReference type="NCBI Taxonomy" id="445787"/>
    <lineage>
        <taxon>Eukaryota</taxon>
        <taxon>Metazoa</taxon>
        <taxon>Chordata</taxon>
        <taxon>Craniata</taxon>
        <taxon>Vertebrata</taxon>
        <taxon>Euteleostomi</taxon>
        <taxon>Amphibia</taxon>
        <taxon>Batrachia</taxon>
        <taxon>Anura</taxon>
        <taxon>Pelobatoidea</taxon>
        <taxon>Megophryidae</taxon>
        <taxon>Leptobrachium</taxon>
    </lineage>
</organism>
<evidence type="ECO:0000256" key="12">
    <source>
        <dbReference type="ARBA" id="ARBA00023224"/>
    </source>
</evidence>
<evidence type="ECO:0000256" key="7">
    <source>
        <dbReference type="ARBA" id="ARBA00023040"/>
    </source>
</evidence>
<dbReference type="PANTHER" id="PTHR24242:SF253">
    <property type="entry name" value="OLFACTORY RECEPTOR-RELATED"/>
    <property type="match status" value="1"/>
</dbReference>
<keyword evidence="3 14" id="KW-0716">Sensory transduction</keyword>
<dbReference type="PROSITE" id="PS00237">
    <property type="entry name" value="G_PROTEIN_RECEP_F1_1"/>
    <property type="match status" value="1"/>
</dbReference>
<keyword evidence="11" id="KW-0325">Glycoprotein</keyword>
<feature type="transmembrane region" description="Helical" evidence="14">
    <location>
        <begin position="26"/>
        <end position="50"/>
    </location>
</feature>
<dbReference type="GO" id="GO:0005886">
    <property type="term" value="C:plasma membrane"/>
    <property type="evidence" value="ECO:0007669"/>
    <property type="project" value="UniProtKB-SubCell"/>
</dbReference>
<proteinExistence type="inferred from homology"/>
<dbReference type="InterPro" id="IPR000725">
    <property type="entry name" value="Olfact_rcpt"/>
</dbReference>
<comment type="similarity">
    <text evidence="13">Belongs to the G-protein coupled receptor 1 family.</text>
</comment>
<dbReference type="GeneTree" id="ENSGT01150000286948"/>
<evidence type="ECO:0000259" key="15">
    <source>
        <dbReference type="PROSITE" id="PS50262"/>
    </source>
</evidence>
<dbReference type="SUPFAM" id="SSF81321">
    <property type="entry name" value="Family A G protein-coupled receptor-like"/>
    <property type="match status" value="1"/>
</dbReference>
<comment type="subcellular location">
    <subcellularLocation>
        <location evidence="1 14">Cell membrane</location>
        <topology evidence="1 14">Multi-pass membrane protein</topology>
    </subcellularLocation>
</comment>
<evidence type="ECO:0000256" key="6">
    <source>
        <dbReference type="ARBA" id="ARBA00022989"/>
    </source>
</evidence>